<dbReference type="PANTHER" id="PTHR13932">
    <property type="entry name" value="COPROPORPHYRINIGEN III OXIDASE"/>
    <property type="match status" value="1"/>
</dbReference>
<dbReference type="InterPro" id="IPR013785">
    <property type="entry name" value="Aldolase_TIM"/>
</dbReference>
<dbReference type="EMBL" id="WBZC01000010">
    <property type="protein sequence ID" value="KAB3537282.1"/>
    <property type="molecule type" value="Genomic_DNA"/>
</dbReference>
<sequence>MIKVVCIGHDYTNDLYELLKLFFPSQEIIILLETEEISYNNDHDQHLLFSIIEHLENKVKAKAIIGDKNNEIAFCDEDIIINYNQSQIKKASKLIVKRTVFTALSKLIKIDLPWGILTGIRPTKIVHELMEKALEDYEILNILKDKYYINEDKAKLLLSVAKKEHPIIYPIRQNLVSLYISIPFCPTTCVYCSFPSNPLTKWQHLQKPYIDGLCKEIKEIAILLEKKGKNLQTIYIGGGTPSAVTIEDINQLFKQIKDSFQLAKLQEFTFEAGRPDTITREKLKLLKSNGVTRISINPQTMNESTLIKIGRKHTVEELKKAFYMAKEEGFNNINMDIIIGLPGEDAKMVEKTMEEIKKLQPSSLTVHTLAIKRGSKLREDTSSYTLLQKETSNMLRITGKYAEDMGMTPYYLYRQKHMLGNLENIGYCKEGYECIYNVQIMEEKQTIIALGAGAVSKITFPKENRLERVPNVKDLQQYIARVDEMIERKKPYI</sequence>
<evidence type="ECO:0000256" key="1">
    <source>
        <dbReference type="ARBA" id="ARBA00022691"/>
    </source>
</evidence>
<dbReference type="SFLD" id="SFLDF00310">
    <property type="entry name" value="oxygen-independent_coproporphy"/>
    <property type="match status" value="1"/>
</dbReference>
<dbReference type="GO" id="GO:0051989">
    <property type="term" value="F:coproporphyrinogen dehydrogenase activity"/>
    <property type="evidence" value="ECO:0007669"/>
    <property type="project" value="UniProtKB-EC"/>
</dbReference>
<dbReference type="PROSITE" id="PS51918">
    <property type="entry name" value="RADICAL_SAM"/>
    <property type="match status" value="1"/>
</dbReference>
<dbReference type="GO" id="GO:0005737">
    <property type="term" value="C:cytoplasm"/>
    <property type="evidence" value="ECO:0007669"/>
    <property type="project" value="TreeGrafter"/>
</dbReference>
<dbReference type="CDD" id="cd01335">
    <property type="entry name" value="Radical_SAM"/>
    <property type="match status" value="1"/>
</dbReference>
<dbReference type="SFLD" id="SFLDG01082">
    <property type="entry name" value="B12-binding_domain_containing"/>
    <property type="match status" value="1"/>
</dbReference>
<keyword evidence="7" id="KW-1185">Reference proteome</keyword>
<feature type="domain" description="Radical SAM core" evidence="5">
    <location>
        <begin position="170"/>
        <end position="408"/>
    </location>
</feature>
<dbReference type="InterPro" id="IPR006638">
    <property type="entry name" value="Elp3/MiaA/NifB-like_rSAM"/>
</dbReference>
<dbReference type="InterPro" id="IPR034505">
    <property type="entry name" value="Coproporphyrinogen-III_oxidase"/>
</dbReference>
<keyword evidence="3" id="KW-0408">Iron</keyword>
<evidence type="ECO:0000313" key="7">
    <source>
        <dbReference type="Proteomes" id="UP000432715"/>
    </source>
</evidence>
<organism evidence="6 7">
    <name type="scientific">Alkaliphilus pronyensis</name>
    <dbReference type="NCBI Taxonomy" id="1482732"/>
    <lineage>
        <taxon>Bacteria</taxon>
        <taxon>Bacillati</taxon>
        <taxon>Bacillota</taxon>
        <taxon>Clostridia</taxon>
        <taxon>Peptostreptococcales</taxon>
        <taxon>Natronincolaceae</taxon>
        <taxon>Alkaliphilus</taxon>
    </lineage>
</organism>
<keyword evidence="2" id="KW-0479">Metal-binding</keyword>
<dbReference type="RefSeq" id="WP_151860113.1">
    <property type="nucleotide sequence ID" value="NZ_WBZC01000010.1"/>
</dbReference>
<keyword evidence="1" id="KW-0949">S-adenosyl-L-methionine</keyword>
<dbReference type="NCBIfam" id="TIGR03994">
    <property type="entry name" value="rSAM_HemZ"/>
    <property type="match status" value="1"/>
</dbReference>
<evidence type="ECO:0000259" key="5">
    <source>
        <dbReference type="PROSITE" id="PS51918"/>
    </source>
</evidence>
<dbReference type="GO" id="GO:0006779">
    <property type="term" value="P:porphyrin-containing compound biosynthetic process"/>
    <property type="evidence" value="ECO:0007669"/>
    <property type="project" value="TreeGrafter"/>
</dbReference>
<dbReference type="SFLD" id="SFLDG01065">
    <property type="entry name" value="anaerobic_coproporphyrinogen-I"/>
    <property type="match status" value="1"/>
</dbReference>
<dbReference type="PANTHER" id="PTHR13932:SF1">
    <property type="entry name" value="OXYGEN-INDEPENDENT COPROPORPHYRINOGEN-III OXIDASE-LIKE PROTEIN HEMZ"/>
    <property type="match status" value="1"/>
</dbReference>
<dbReference type="GO" id="GO:0046872">
    <property type="term" value="F:metal ion binding"/>
    <property type="evidence" value="ECO:0007669"/>
    <property type="project" value="UniProtKB-KW"/>
</dbReference>
<dbReference type="SFLD" id="SFLDS00029">
    <property type="entry name" value="Radical_SAM"/>
    <property type="match status" value="1"/>
</dbReference>
<dbReference type="Gene3D" id="3.20.20.70">
    <property type="entry name" value="Aldolase class I"/>
    <property type="match status" value="1"/>
</dbReference>
<dbReference type="InterPro" id="IPR023995">
    <property type="entry name" value="HemZ"/>
</dbReference>
<dbReference type="EC" id="1.3.98.3" evidence="6"/>
<dbReference type="InterPro" id="IPR058240">
    <property type="entry name" value="rSAM_sf"/>
</dbReference>
<reference evidence="6 7" key="1">
    <citation type="submission" date="2019-10" db="EMBL/GenBank/DDBJ databases">
        <title>Alkaliphilus serpentinus sp. nov. and Alkaliphilus pronyensis sp. nov., two novel anaerobic alkaliphilic species isolated from the serpentinized-hosted hydrothermal field of the Prony Bay (New Caledonia).</title>
        <authorList>
            <person name="Postec A."/>
        </authorList>
    </citation>
    <scope>NUCLEOTIDE SEQUENCE [LARGE SCALE GENOMIC DNA]</scope>
    <source>
        <strain evidence="6 7">LacV</strain>
    </source>
</reference>
<dbReference type="Proteomes" id="UP000432715">
    <property type="component" value="Unassembled WGS sequence"/>
</dbReference>
<evidence type="ECO:0000256" key="2">
    <source>
        <dbReference type="ARBA" id="ARBA00022723"/>
    </source>
</evidence>
<dbReference type="Pfam" id="PF04055">
    <property type="entry name" value="Radical_SAM"/>
    <property type="match status" value="1"/>
</dbReference>
<evidence type="ECO:0000256" key="4">
    <source>
        <dbReference type="ARBA" id="ARBA00023014"/>
    </source>
</evidence>
<protein>
    <submittedName>
        <fullName evidence="6">Coproporphyrinogen dehydrogenase HemZ</fullName>
        <ecNumber evidence="6">1.3.98.3</ecNumber>
    </submittedName>
</protein>
<dbReference type="SMART" id="SM00729">
    <property type="entry name" value="Elp3"/>
    <property type="match status" value="1"/>
</dbReference>
<dbReference type="SUPFAM" id="SSF102114">
    <property type="entry name" value="Radical SAM enzymes"/>
    <property type="match status" value="1"/>
</dbReference>
<evidence type="ECO:0000313" key="6">
    <source>
        <dbReference type="EMBL" id="KAB3537282.1"/>
    </source>
</evidence>
<evidence type="ECO:0000256" key="3">
    <source>
        <dbReference type="ARBA" id="ARBA00023004"/>
    </source>
</evidence>
<keyword evidence="6" id="KW-0560">Oxidoreductase</keyword>
<keyword evidence="4" id="KW-0411">Iron-sulfur</keyword>
<gene>
    <name evidence="6" type="primary">hemZ</name>
    <name evidence="6" type="ORF">F8154_03025</name>
</gene>
<proteinExistence type="predicted"/>
<dbReference type="AlphaFoldDB" id="A0A6I0FA47"/>
<comment type="caution">
    <text evidence="6">The sequence shown here is derived from an EMBL/GenBank/DDBJ whole genome shotgun (WGS) entry which is preliminary data.</text>
</comment>
<name>A0A6I0FA47_9FIRM</name>
<dbReference type="OrthoDB" id="9808022at2"/>
<dbReference type="InterPro" id="IPR007197">
    <property type="entry name" value="rSAM"/>
</dbReference>
<dbReference type="GO" id="GO:0051539">
    <property type="term" value="F:4 iron, 4 sulfur cluster binding"/>
    <property type="evidence" value="ECO:0007669"/>
    <property type="project" value="TreeGrafter"/>
</dbReference>
<accession>A0A6I0FA47</accession>